<protein>
    <submittedName>
        <fullName evidence="3">O-Methyltransferase involved in polyketide biosynthesis</fullName>
    </submittedName>
</protein>
<evidence type="ECO:0000313" key="4">
    <source>
        <dbReference type="Proteomes" id="UP000186406"/>
    </source>
</evidence>
<proteinExistence type="predicted"/>
<accession>A0A1M7Z993</accession>
<dbReference type="GO" id="GO:0032259">
    <property type="term" value="P:methylation"/>
    <property type="evidence" value="ECO:0007669"/>
    <property type="project" value="UniProtKB-KW"/>
</dbReference>
<dbReference type="RefSeq" id="WP_084563890.1">
    <property type="nucleotide sequence ID" value="NZ_FRXO01000001.1"/>
</dbReference>
<keyword evidence="1 3" id="KW-0489">Methyltransferase</keyword>
<reference evidence="3 4" key="1">
    <citation type="submission" date="2016-12" db="EMBL/GenBank/DDBJ databases">
        <authorList>
            <person name="Song W.-J."/>
            <person name="Kurnit D.M."/>
        </authorList>
    </citation>
    <scope>NUCLEOTIDE SEQUENCE [LARGE SCALE GENOMIC DNA]</scope>
    <source>
        <strain evidence="3 4">DSM 19599</strain>
    </source>
</reference>
<dbReference type="OrthoDB" id="9800233at2"/>
<dbReference type="InterPro" id="IPR029063">
    <property type="entry name" value="SAM-dependent_MTases_sf"/>
</dbReference>
<dbReference type="SUPFAM" id="SSF53335">
    <property type="entry name" value="S-adenosyl-L-methionine-dependent methyltransferases"/>
    <property type="match status" value="1"/>
</dbReference>
<dbReference type="InterPro" id="IPR007213">
    <property type="entry name" value="Ppm1/Ppm2/Tcmp"/>
</dbReference>
<organism evidence="3 4">
    <name type="scientific">Pseudoxanthobacter soli DSM 19599</name>
    <dbReference type="NCBI Taxonomy" id="1123029"/>
    <lineage>
        <taxon>Bacteria</taxon>
        <taxon>Pseudomonadati</taxon>
        <taxon>Pseudomonadota</taxon>
        <taxon>Alphaproteobacteria</taxon>
        <taxon>Hyphomicrobiales</taxon>
        <taxon>Segnochrobactraceae</taxon>
        <taxon>Pseudoxanthobacter</taxon>
    </lineage>
</organism>
<dbReference type="GO" id="GO:0008168">
    <property type="term" value="F:methyltransferase activity"/>
    <property type="evidence" value="ECO:0007669"/>
    <property type="project" value="UniProtKB-KW"/>
</dbReference>
<evidence type="ECO:0000256" key="2">
    <source>
        <dbReference type="ARBA" id="ARBA00022679"/>
    </source>
</evidence>
<sequence length="276" mass="29527">MALSEPHLHGVSRTLLVTLAARARGAALFPHLGFQDPAAEAVCDALGIDPAQFARTAECVYGVVRRSMVIDDIVARFADEHGAATVLNLAAGLSTTFERAGRADLAWFDLDLAEPAALHRALIAPDPARRLVVGDIGRPGWTRGLSLPPGPLLVIAEGIMPYLTWDCVAGLLDELAVGFADRPLRLAYDTFAFPMVGMARLHPSIGPLARTDPSIEFRSGVRSMSDYAVGRPEWPLQDVMPVMEGMGPLHSLACFGFSAAFGVPFYAVAVLDHHHG</sequence>
<dbReference type="EMBL" id="FRXO01000001">
    <property type="protein sequence ID" value="SHO61497.1"/>
    <property type="molecule type" value="Genomic_DNA"/>
</dbReference>
<dbReference type="AlphaFoldDB" id="A0A1M7Z993"/>
<dbReference type="PANTHER" id="PTHR43619:SF2">
    <property type="entry name" value="S-ADENOSYL-L-METHIONINE-DEPENDENT METHYLTRANSFERASES SUPERFAMILY PROTEIN"/>
    <property type="match status" value="1"/>
</dbReference>
<dbReference type="Gene3D" id="3.40.50.150">
    <property type="entry name" value="Vaccinia Virus protein VP39"/>
    <property type="match status" value="1"/>
</dbReference>
<dbReference type="PANTHER" id="PTHR43619">
    <property type="entry name" value="S-ADENOSYL-L-METHIONINE-DEPENDENT METHYLTRANSFERASE YKTD-RELATED"/>
    <property type="match status" value="1"/>
</dbReference>
<dbReference type="STRING" id="1123029.SAMN02745172_00789"/>
<dbReference type="Pfam" id="PF04072">
    <property type="entry name" value="LCM"/>
    <property type="match status" value="1"/>
</dbReference>
<name>A0A1M7Z993_9HYPH</name>
<evidence type="ECO:0000256" key="1">
    <source>
        <dbReference type="ARBA" id="ARBA00022603"/>
    </source>
</evidence>
<keyword evidence="4" id="KW-1185">Reference proteome</keyword>
<keyword evidence="2 3" id="KW-0808">Transferase</keyword>
<evidence type="ECO:0000313" key="3">
    <source>
        <dbReference type="EMBL" id="SHO61497.1"/>
    </source>
</evidence>
<gene>
    <name evidence="3" type="ORF">SAMN02745172_00789</name>
</gene>
<dbReference type="Proteomes" id="UP000186406">
    <property type="component" value="Unassembled WGS sequence"/>
</dbReference>